<gene>
    <name evidence="1" type="ORF">DLAC_06979</name>
</gene>
<protein>
    <submittedName>
        <fullName evidence="1">Uncharacterized protein</fullName>
    </submittedName>
</protein>
<name>A0A151ZDV3_TIELA</name>
<proteinExistence type="predicted"/>
<evidence type="ECO:0000313" key="2">
    <source>
        <dbReference type="Proteomes" id="UP000076078"/>
    </source>
</evidence>
<dbReference type="InParanoid" id="A0A151ZDV3"/>
<organism evidence="1 2">
    <name type="scientific">Tieghemostelium lacteum</name>
    <name type="common">Slime mold</name>
    <name type="synonym">Dictyostelium lacteum</name>
    <dbReference type="NCBI Taxonomy" id="361077"/>
    <lineage>
        <taxon>Eukaryota</taxon>
        <taxon>Amoebozoa</taxon>
        <taxon>Evosea</taxon>
        <taxon>Eumycetozoa</taxon>
        <taxon>Dictyostelia</taxon>
        <taxon>Dictyosteliales</taxon>
        <taxon>Raperosteliaceae</taxon>
        <taxon>Tieghemostelium</taxon>
    </lineage>
</organism>
<dbReference type="EMBL" id="LODT01000031">
    <property type="protein sequence ID" value="KYQ92138.1"/>
    <property type="molecule type" value="Genomic_DNA"/>
</dbReference>
<dbReference type="AlphaFoldDB" id="A0A151ZDV3"/>
<dbReference type="Proteomes" id="UP000076078">
    <property type="component" value="Unassembled WGS sequence"/>
</dbReference>
<reference evidence="1 2" key="1">
    <citation type="submission" date="2015-12" db="EMBL/GenBank/DDBJ databases">
        <title>Dictyostelia acquired genes for synthesis and detection of signals that induce cell-type specialization by lateral gene transfer from prokaryotes.</title>
        <authorList>
            <person name="Gloeckner G."/>
            <person name="Schaap P."/>
        </authorList>
    </citation>
    <scope>NUCLEOTIDE SEQUENCE [LARGE SCALE GENOMIC DNA]</scope>
    <source>
        <strain evidence="1 2">TK</strain>
    </source>
</reference>
<evidence type="ECO:0000313" key="1">
    <source>
        <dbReference type="EMBL" id="KYQ92138.1"/>
    </source>
</evidence>
<comment type="caution">
    <text evidence="1">The sequence shown here is derived from an EMBL/GenBank/DDBJ whole genome shotgun (WGS) entry which is preliminary data.</text>
</comment>
<sequence length="590" mass="68437">MTQNLPNYLLISMLDYLIGVTPNLDYLFNFLHKFEVICKEWNQKVLPRLHYGTYILPVKYSTIPSIEHKLKHLIEWGIKFSLPINYNYLLAYEPDFLELIKNNVSKISTPEIPNKKTLDFFPNLSECRMCITKSDERLPDMVYYSSPIDQGGRNIQFVVSKISSSSEIDHSALFKGVRLEVLLFSKPIPLYIANYFRNNPREGIMIKELTLRSLSIPRDLVYILIQNLKITTLLEFDNAMISDANGNLAYKFDDDLDAITQMPLMRGSLEEFYFVMPNCSLLPETTSKVLPRIKHLKIISLVFGSNRYKDNGENIQSKGNSFDYRFVRHLDTVYSDHLNGSMSQILKDNKKYNIYISSSILPDPEGSNPLQSLIFNDLKQASIFIGYSNEPFRQAKLDFTNQLIRKNLPNLRQMKFLAPHQTKEYEDFSMTESFNILDYMESLMSNRYLQSIEFESITIGDLVKFLNANHPTINSIKIYSLEDSGTEHNPTLNDLVEILRNNTTLTKLKLGYFNLSSRPDLTNLKMYTNILEVNRSLITFKIPFFTPLWKNIEEVDQLDAVLQQNNTILIHSQLHVKSTFSKHLVKCQSF</sequence>
<accession>A0A151ZDV3</accession>
<keyword evidence="2" id="KW-1185">Reference proteome</keyword>